<sequence length="189" mass="21345">MMRVEEGIKKRIQKEAHEDVTELDFKIASAINNINKDVSKRNDNTFQGIDELAFVMTEELALSTEESTVLIYVTSACMVLWKALHSKMCFELEKRLGGQKVFIVTKKADANNLLRRFGVRREMRKDCAIEDVVFPCRVVGKRVRVSANGKKTQLVFLDRQPEMPLHALDGAGTAVAGGETRFIIQEGQQ</sequence>
<dbReference type="PANTHER" id="PTHR11278">
    <property type="entry name" value="40S RIBOSOMAL PROTEIN S7"/>
    <property type="match status" value="1"/>
</dbReference>
<dbReference type="EMBL" id="MW052338">
    <property type="protein sequence ID" value="QSE03609.1"/>
    <property type="molecule type" value="Genomic_DNA"/>
</dbReference>
<reference evidence="5" key="1">
    <citation type="journal article" date="2021" name="Parasitol. Res.">
        <title>Evolutionary relationships of Metchnikovella dogieli Paskerova et al., 2016 (Microsporidia: Metchnikovellidae) revealed by multigene phylogenetic analysis.</title>
        <authorList>
            <person name="Nassonova E.S."/>
            <person name="Bondarenko N.I."/>
            <person name="Paskerova G.G."/>
            <person name="Kovacikova M."/>
            <person name="Frolova E.V."/>
            <person name="Smirnov A.V."/>
        </authorList>
    </citation>
    <scope>NUCLEOTIDE SEQUENCE</scope>
    <source>
        <strain evidence="5">WSBS2016</strain>
    </source>
</reference>
<dbReference type="InterPro" id="IPR000554">
    <property type="entry name" value="Ribosomal_eS7"/>
</dbReference>
<dbReference type="GO" id="GO:0030686">
    <property type="term" value="C:90S preribosome"/>
    <property type="evidence" value="ECO:0007669"/>
    <property type="project" value="TreeGrafter"/>
</dbReference>
<keyword evidence="3 4" id="KW-0687">Ribonucleoprotein</keyword>
<protein>
    <recommendedName>
        <fullName evidence="4">40S ribosomal protein S7</fullName>
    </recommendedName>
</protein>
<dbReference type="GO" id="GO:0032040">
    <property type="term" value="C:small-subunit processome"/>
    <property type="evidence" value="ECO:0007669"/>
    <property type="project" value="TreeGrafter"/>
</dbReference>
<proteinExistence type="inferred from homology"/>
<dbReference type="GO" id="GO:0006364">
    <property type="term" value="P:rRNA processing"/>
    <property type="evidence" value="ECO:0007669"/>
    <property type="project" value="TreeGrafter"/>
</dbReference>
<dbReference type="GO" id="GO:0003735">
    <property type="term" value="F:structural constituent of ribosome"/>
    <property type="evidence" value="ECO:0007669"/>
    <property type="project" value="InterPro"/>
</dbReference>
<evidence type="ECO:0000256" key="4">
    <source>
        <dbReference type="RuleBase" id="RU364105"/>
    </source>
</evidence>
<dbReference type="GO" id="GO:0042274">
    <property type="term" value="P:ribosomal small subunit biogenesis"/>
    <property type="evidence" value="ECO:0007669"/>
    <property type="project" value="TreeGrafter"/>
</dbReference>
<dbReference type="PANTHER" id="PTHR11278:SF0">
    <property type="entry name" value="SMALL RIBOSOMAL SUBUNIT PROTEIN ES7"/>
    <property type="match status" value="1"/>
</dbReference>
<dbReference type="Pfam" id="PF01251">
    <property type="entry name" value="Ribosomal_S7e"/>
    <property type="match status" value="1"/>
</dbReference>
<accession>A0A896WNP7</accession>
<evidence type="ECO:0000256" key="3">
    <source>
        <dbReference type="ARBA" id="ARBA00023274"/>
    </source>
</evidence>
<dbReference type="AlphaFoldDB" id="A0A896WNP7"/>
<evidence type="ECO:0000313" key="5">
    <source>
        <dbReference type="EMBL" id="QSE03609.1"/>
    </source>
</evidence>
<evidence type="ECO:0000256" key="1">
    <source>
        <dbReference type="ARBA" id="ARBA00007820"/>
    </source>
</evidence>
<keyword evidence="2 4" id="KW-0689">Ribosomal protein</keyword>
<evidence type="ECO:0000256" key="2">
    <source>
        <dbReference type="ARBA" id="ARBA00022980"/>
    </source>
</evidence>
<dbReference type="GO" id="GO:0006412">
    <property type="term" value="P:translation"/>
    <property type="evidence" value="ECO:0007669"/>
    <property type="project" value="InterPro"/>
</dbReference>
<dbReference type="GO" id="GO:0022627">
    <property type="term" value="C:cytosolic small ribosomal subunit"/>
    <property type="evidence" value="ECO:0007669"/>
    <property type="project" value="TreeGrafter"/>
</dbReference>
<comment type="similarity">
    <text evidence="1 4">Belongs to the eukaryotic ribosomal protein eS7 family.</text>
</comment>
<name>A0A896WNP7_9MICR</name>
<organism evidence="5">
    <name type="scientific">Metchnikovella dogieli</name>
    <dbReference type="NCBI Taxonomy" id="2804710"/>
    <lineage>
        <taxon>Eukaryota</taxon>
        <taxon>Fungi</taxon>
        <taxon>Fungi incertae sedis</taxon>
        <taxon>Microsporidia</taxon>
        <taxon>Metchnikovellidae</taxon>
        <taxon>Metchnikovella</taxon>
    </lineage>
</organism>